<accession>A0A2P8VIK4</accession>
<evidence type="ECO:0000313" key="2">
    <source>
        <dbReference type="Proteomes" id="UP000240212"/>
    </source>
</evidence>
<dbReference type="OrthoDB" id="8686772at2"/>
<dbReference type="AlphaFoldDB" id="A0A2P8VIK4"/>
<evidence type="ECO:0000313" key="1">
    <source>
        <dbReference type="EMBL" id="PSN07300.1"/>
    </source>
</evidence>
<sequence length="170" mass="20000">MKEGGLRLLTPGEIALARGVFRNTIPWHKVWIHRDSYLPFGLQSRNAAMAPNGEIYFRNNYRDDFSKESIALQHIFIHELAHVWQREKGMNVRIRGLFSWAADYTYTLGERFLNEYALEQQAQIIADYFVLDKFGYQSWLDGKRYFGITCLNDEPEALIRSRYAKVLLLF</sequence>
<organism evidence="1 2">
    <name type="scientific">Siccibacter turicensis</name>
    <dbReference type="NCBI Taxonomy" id="357233"/>
    <lineage>
        <taxon>Bacteria</taxon>
        <taxon>Pseudomonadati</taxon>
        <taxon>Pseudomonadota</taxon>
        <taxon>Gammaproteobacteria</taxon>
        <taxon>Enterobacterales</taxon>
        <taxon>Enterobacteriaceae</taxon>
        <taxon>Siccibacter</taxon>
    </lineage>
</organism>
<dbReference type="RefSeq" id="WP_106877649.1">
    <property type="nucleotide sequence ID" value="NZ_JBOIPS010000004.1"/>
</dbReference>
<name>A0A2P8VIK4_9ENTR</name>
<gene>
    <name evidence="1" type="ORF">C7G83_13700</name>
</gene>
<reference evidence="1 2" key="1">
    <citation type="submission" date="2018-03" db="EMBL/GenBank/DDBJ databases">
        <title>Draft genome sequence of the first documented clinical Siccibacter turicensis isolate in Austria.</title>
        <authorList>
            <person name="Lepuschitz S."/>
            <person name="Pekard-Amenitsch S."/>
            <person name="Haunold R."/>
            <person name="Schill S."/>
            <person name="Mach R."/>
            <person name="Allerberger F."/>
            <person name="Ruppitsch W."/>
            <person name="Forsythe S.J."/>
        </authorList>
    </citation>
    <scope>NUCLEOTIDE SEQUENCE [LARGE SCALE GENOMIC DNA]</scope>
    <source>
        <strain evidence="1 2">6100069499-17</strain>
    </source>
</reference>
<comment type="caution">
    <text evidence="1">The sequence shown here is derived from an EMBL/GenBank/DDBJ whole genome shotgun (WGS) entry which is preliminary data.</text>
</comment>
<protein>
    <submittedName>
        <fullName evidence="1">Type IV secretion protein Rhs</fullName>
    </submittedName>
</protein>
<dbReference type="EMBL" id="PYEP01000005">
    <property type="protein sequence ID" value="PSN07300.1"/>
    <property type="molecule type" value="Genomic_DNA"/>
</dbReference>
<dbReference type="Proteomes" id="UP000240212">
    <property type="component" value="Unassembled WGS sequence"/>
</dbReference>
<proteinExistence type="predicted"/>
<keyword evidence="2" id="KW-1185">Reference proteome</keyword>